<dbReference type="GO" id="GO:0006954">
    <property type="term" value="P:inflammatory response"/>
    <property type="evidence" value="ECO:0007669"/>
    <property type="project" value="UniProtKB-KW"/>
</dbReference>
<feature type="non-terminal residue" evidence="20">
    <location>
        <position position="1"/>
    </location>
</feature>
<dbReference type="Pfam" id="PF00560">
    <property type="entry name" value="LRR_1"/>
    <property type="match status" value="1"/>
</dbReference>
<keyword evidence="3" id="KW-0399">Innate immunity</keyword>
<dbReference type="Pfam" id="PF01582">
    <property type="entry name" value="TIR"/>
    <property type="match status" value="1"/>
</dbReference>
<feature type="chain" id="PRO_5036446741" evidence="18">
    <location>
        <begin position="30"/>
        <end position="859"/>
    </location>
</feature>
<keyword evidence="8" id="KW-0391">Immunity</keyword>
<evidence type="ECO:0000256" key="5">
    <source>
        <dbReference type="ARBA" id="ARBA00022692"/>
    </source>
</evidence>
<keyword evidence="9 17" id="KW-1133">Transmembrane helix</keyword>
<evidence type="ECO:0000256" key="2">
    <source>
        <dbReference type="ARBA" id="ARBA00009634"/>
    </source>
</evidence>
<dbReference type="Gene3D" id="3.40.50.10140">
    <property type="entry name" value="Toll/interleukin-1 receptor homology (TIR) domain"/>
    <property type="match status" value="1"/>
</dbReference>
<keyword evidence="13" id="KW-0325">Glycoprotein</keyword>
<dbReference type="InterPro" id="IPR003591">
    <property type="entry name" value="Leu-rich_rpt_typical-subtyp"/>
</dbReference>
<feature type="transmembrane region" description="Helical" evidence="17">
    <location>
        <begin position="600"/>
        <end position="625"/>
    </location>
</feature>
<evidence type="ECO:0000256" key="7">
    <source>
        <dbReference type="ARBA" id="ARBA00022737"/>
    </source>
</evidence>
<evidence type="ECO:0000256" key="18">
    <source>
        <dbReference type="SAM" id="SignalP"/>
    </source>
</evidence>
<dbReference type="GO" id="GO:0004888">
    <property type="term" value="F:transmembrane signaling receptor activity"/>
    <property type="evidence" value="ECO:0007669"/>
    <property type="project" value="InterPro"/>
</dbReference>
<dbReference type="InterPro" id="IPR017241">
    <property type="entry name" value="Toll-like_receptor"/>
</dbReference>
<name>A0A8X7X7Z1_POLSE</name>
<evidence type="ECO:0000256" key="15">
    <source>
        <dbReference type="PIRSR" id="PIRSR037595-2"/>
    </source>
</evidence>
<gene>
    <name evidence="20" type="primary">Tlr2_0</name>
    <name evidence="20" type="ORF">GTO96_0000433</name>
</gene>
<organism evidence="20 21">
    <name type="scientific">Polypterus senegalus</name>
    <name type="common">Senegal bichir</name>
    <dbReference type="NCBI Taxonomy" id="55291"/>
    <lineage>
        <taxon>Eukaryota</taxon>
        <taxon>Metazoa</taxon>
        <taxon>Chordata</taxon>
        <taxon>Craniata</taxon>
        <taxon>Vertebrata</taxon>
        <taxon>Euteleostomi</taxon>
        <taxon>Actinopterygii</taxon>
        <taxon>Polypteriformes</taxon>
        <taxon>Polypteridae</taxon>
        <taxon>Polypterus</taxon>
    </lineage>
</organism>
<dbReference type="FunFam" id="3.80.10.10:FF:000046">
    <property type="entry name" value="Toll-like receptor 2"/>
    <property type="match status" value="1"/>
</dbReference>
<dbReference type="PROSITE" id="PS51450">
    <property type="entry name" value="LRR"/>
    <property type="match status" value="2"/>
</dbReference>
<dbReference type="SUPFAM" id="SSF52058">
    <property type="entry name" value="L domain-like"/>
    <property type="match status" value="1"/>
</dbReference>
<evidence type="ECO:0000256" key="9">
    <source>
        <dbReference type="ARBA" id="ARBA00022989"/>
    </source>
</evidence>
<keyword evidence="5 17" id="KW-0812">Transmembrane</keyword>
<dbReference type="SUPFAM" id="SSF52200">
    <property type="entry name" value="Toll/Interleukin receptor TIR domain"/>
    <property type="match status" value="1"/>
</dbReference>
<keyword evidence="15" id="KW-1015">Disulfide bond</keyword>
<dbReference type="GO" id="GO:0005886">
    <property type="term" value="C:plasma membrane"/>
    <property type="evidence" value="ECO:0007669"/>
    <property type="project" value="TreeGrafter"/>
</dbReference>
<keyword evidence="4" id="KW-0433">Leucine-rich repeat</keyword>
<dbReference type="InterPro" id="IPR032675">
    <property type="entry name" value="LRR_dom_sf"/>
</dbReference>
<feature type="region of interest" description="Disordered" evidence="16">
    <location>
        <begin position="803"/>
        <end position="825"/>
    </location>
</feature>
<evidence type="ECO:0000256" key="17">
    <source>
        <dbReference type="SAM" id="Phobius"/>
    </source>
</evidence>
<dbReference type="FunFam" id="3.40.50.10140:FF:000001">
    <property type="entry name" value="Toll-like receptor 2"/>
    <property type="match status" value="1"/>
</dbReference>
<dbReference type="PIRSF" id="PIRSF037595">
    <property type="entry name" value="Toll-like_receptor"/>
    <property type="match status" value="1"/>
</dbReference>
<keyword evidence="12" id="KW-0675">Receptor</keyword>
<feature type="compositionally biased region" description="Polar residues" evidence="16">
    <location>
        <begin position="814"/>
        <end position="823"/>
    </location>
</feature>
<accession>A0A8X7X7Z1</accession>
<feature type="non-terminal residue" evidence="20">
    <location>
        <position position="859"/>
    </location>
</feature>
<evidence type="ECO:0000256" key="8">
    <source>
        <dbReference type="ARBA" id="ARBA00022859"/>
    </source>
</evidence>
<evidence type="ECO:0000256" key="6">
    <source>
        <dbReference type="ARBA" id="ARBA00022729"/>
    </source>
</evidence>
<dbReference type="InterPro" id="IPR001611">
    <property type="entry name" value="Leu-rich_rpt"/>
</dbReference>
<dbReference type="PROSITE" id="PS51257">
    <property type="entry name" value="PROKAR_LIPOPROTEIN"/>
    <property type="match status" value="1"/>
</dbReference>
<evidence type="ECO:0000256" key="4">
    <source>
        <dbReference type="ARBA" id="ARBA00022614"/>
    </source>
</evidence>
<feature type="disulfide bond" evidence="15">
    <location>
        <begin position="358"/>
        <end position="387"/>
    </location>
</feature>
<dbReference type="PANTHER" id="PTHR24365">
    <property type="entry name" value="TOLL-LIKE RECEPTOR"/>
    <property type="match status" value="1"/>
</dbReference>
<evidence type="ECO:0000256" key="13">
    <source>
        <dbReference type="ARBA" id="ARBA00023180"/>
    </source>
</evidence>
<dbReference type="OrthoDB" id="1081807at2759"/>
<keyword evidence="11 17" id="KW-0472">Membrane</keyword>
<dbReference type="InterPro" id="IPR035897">
    <property type="entry name" value="Toll_tir_struct_dom_sf"/>
</dbReference>
<dbReference type="Pfam" id="PF13855">
    <property type="entry name" value="LRR_8"/>
    <property type="match status" value="2"/>
</dbReference>
<dbReference type="Gene3D" id="3.80.10.10">
    <property type="entry name" value="Ribonuclease Inhibitor"/>
    <property type="match status" value="1"/>
</dbReference>
<dbReference type="PRINTS" id="PR01537">
    <property type="entry name" value="INTRLKN1R1F"/>
</dbReference>
<feature type="disulfide bond" evidence="15">
    <location>
        <begin position="439"/>
        <end position="462"/>
    </location>
</feature>
<keyword evidence="10" id="KW-0520">NAD</keyword>
<dbReference type="Proteomes" id="UP000886611">
    <property type="component" value="Unassembled WGS sequence"/>
</dbReference>
<dbReference type="SMART" id="SM00255">
    <property type="entry name" value="TIR"/>
    <property type="match status" value="1"/>
</dbReference>
<comment type="similarity">
    <text evidence="2">Belongs to the Toll-like receptor family.</text>
</comment>
<keyword evidence="6 18" id="KW-0732">Signal</keyword>
<evidence type="ECO:0000256" key="16">
    <source>
        <dbReference type="SAM" id="MobiDB-lite"/>
    </source>
</evidence>
<evidence type="ECO:0000313" key="20">
    <source>
        <dbReference type="EMBL" id="KAG2462938.1"/>
    </source>
</evidence>
<evidence type="ECO:0000256" key="1">
    <source>
        <dbReference type="ARBA" id="ARBA00004479"/>
    </source>
</evidence>
<dbReference type="PROSITE" id="PS50104">
    <property type="entry name" value="TIR"/>
    <property type="match status" value="1"/>
</dbReference>
<dbReference type="EMBL" id="JAATIS010004040">
    <property type="protein sequence ID" value="KAG2462938.1"/>
    <property type="molecule type" value="Genomic_DNA"/>
</dbReference>
<dbReference type="PANTHER" id="PTHR24365:SF26">
    <property type="entry name" value="TOLL-LIKE RECEPTOR 18"/>
    <property type="match status" value="1"/>
</dbReference>
<dbReference type="GO" id="GO:0045087">
    <property type="term" value="P:innate immune response"/>
    <property type="evidence" value="ECO:0007669"/>
    <property type="project" value="UniProtKB-KW"/>
</dbReference>
<dbReference type="SMART" id="SM00369">
    <property type="entry name" value="LRR_TYP"/>
    <property type="match status" value="5"/>
</dbReference>
<reference evidence="20 21" key="1">
    <citation type="journal article" date="2021" name="Cell">
        <title>Tracing the genetic footprints of vertebrate landing in non-teleost ray-finned fishes.</title>
        <authorList>
            <person name="Bi X."/>
            <person name="Wang K."/>
            <person name="Yang L."/>
            <person name="Pan H."/>
            <person name="Jiang H."/>
            <person name="Wei Q."/>
            <person name="Fang M."/>
            <person name="Yu H."/>
            <person name="Zhu C."/>
            <person name="Cai Y."/>
            <person name="He Y."/>
            <person name="Gan X."/>
            <person name="Zeng H."/>
            <person name="Yu D."/>
            <person name="Zhu Y."/>
            <person name="Jiang H."/>
            <person name="Qiu Q."/>
            <person name="Yang H."/>
            <person name="Zhang Y.E."/>
            <person name="Wang W."/>
            <person name="Zhu M."/>
            <person name="He S."/>
            <person name="Zhang G."/>
        </authorList>
    </citation>
    <scope>NUCLEOTIDE SEQUENCE [LARGE SCALE GENOMIC DNA]</scope>
    <source>
        <strain evidence="20">Bchr_013</strain>
    </source>
</reference>
<dbReference type="GO" id="GO:0002224">
    <property type="term" value="P:toll-like receptor signaling pathway"/>
    <property type="evidence" value="ECO:0007669"/>
    <property type="project" value="InterPro"/>
</dbReference>
<comment type="caution">
    <text evidence="20">The sequence shown here is derived from an EMBL/GenBank/DDBJ whole genome shotgun (WGS) entry which is preliminary data.</text>
</comment>
<protein>
    <submittedName>
        <fullName evidence="20">TLR2 protein</fullName>
    </submittedName>
</protein>
<evidence type="ECO:0000256" key="11">
    <source>
        <dbReference type="ARBA" id="ARBA00023136"/>
    </source>
</evidence>
<evidence type="ECO:0000256" key="3">
    <source>
        <dbReference type="ARBA" id="ARBA00022588"/>
    </source>
</evidence>
<comment type="subcellular location">
    <subcellularLocation>
        <location evidence="1">Membrane</location>
        <topology evidence="1">Single-pass type I membrane protein</topology>
    </subcellularLocation>
</comment>
<dbReference type="InterPro" id="IPR000157">
    <property type="entry name" value="TIR_dom"/>
</dbReference>
<evidence type="ECO:0000313" key="21">
    <source>
        <dbReference type="Proteomes" id="UP000886611"/>
    </source>
</evidence>
<evidence type="ECO:0000256" key="12">
    <source>
        <dbReference type="ARBA" id="ARBA00023170"/>
    </source>
</evidence>
<evidence type="ECO:0000256" key="10">
    <source>
        <dbReference type="ARBA" id="ARBA00023027"/>
    </source>
</evidence>
<feature type="domain" description="TIR" evidence="19">
    <location>
        <begin position="655"/>
        <end position="798"/>
    </location>
</feature>
<sequence length="859" mass="98937">MSFSVRDTSISFILTCIHLSATLVQFVSSCRINGNLYASCKGLSLHQVPSTFPDTLQELDLSYNKLVSISNADFANLRQLRKLNLQYNNISFIADHAFANNTRLEDLNIFNNSLAKIPSKAFEPLIKLKFLEMSNNFYSAATLPSVFSTFKELKVFSMGGPLIQNLSKYDFYPLKNISLNKFAIKSASSLQYYEQGTLSVIQTTNMWFDIALDQSPRSLPAMLQDFTDKTLQVLRFRNLFEFTYYTESEDLFKGLQNINVNQLIFYRGKFNENLLRMALLNVQRSTIKDLGLVAIDFARSPNFDIFQNQSSITDLSLNNLVLQDISNPDILRFDWKFTWFSKVINLTITNVNFNFVPCDAWDEMSNIEILTITNNRLLDGFIYNQKCRYDNALPNLRSFIANVNMLTSLAVLSNLTAEWKQLQEMDLSYNQLGSIDEGCAWTTSLIKLMLHHNSANQNIYRCLPVTLEYLDLSYCDLDLLNMEYFQKATKLQVLLLSGNKIKFIPSGWQSHSLQLLAVDGNSFGIINTGTFHNMPNLVSLRAGNNPYYCTCDLYGFVEETVNKGKINITDWPQNYRCYQPEHLLNTIVANFFPGKLTCNVTLVVLISVSTTAVVVIILMILCYIYDVHWYLKAIYQILRAKYRARKEGNNKDENYEYHAFISYSHSDAEWVRNQLLPCLENCDPPYRLCIHERDFVPGRWIIDNIIENIEKSHKVMFILSHNFVNSEWCNYELYFTHQRAIGKPFNDIILIVKEIIDPESLPNKYCKLKKMLRSKTYLEWPLELNRRVFFWAQLRSILGSSLPPTGEGSRHGRQSSGSVSATEMSAKVQTDELDMNGELPQPEQILDDLPHNEDNIIML</sequence>
<proteinExistence type="inferred from homology"/>
<keyword evidence="21" id="KW-1185">Reference proteome</keyword>
<dbReference type="AlphaFoldDB" id="A0A8X7X7Z1"/>
<keyword evidence="7" id="KW-0677">Repeat</keyword>
<keyword evidence="14" id="KW-0395">Inflammatory response</keyword>
<feature type="signal peptide" evidence="18">
    <location>
        <begin position="1"/>
        <end position="29"/>
    </location>
</feature>
<evidence type="ECO:0000256" key="14">
    <source>
        <dbReference type="ARBA" id="ARBA00023198"/>
    </source>
</evidence>
<evidence type="ECO:0000259" key="19">
    <source>
        <dbReference type="PROSITE" id="PS50104"/>
    </source>
</evidence>